<accession>A0A0D6L5A6</accession>
<proteinExistence type="predicted"/>
<name>A0A0D6L5A6_9BILA</name>
<dbReference type="Proteomes" id="UP000054495">
    <property type="component" value="Unassembled WGS sequence"/>
</dbReference>
<reference evidence="1 2" key="1">
    <citation type="submission" date="2013-05" db="EMBL/GenBank/DDBJ databases">
        <title>Draft genome of the parasitic nematode Anyclostoma ceylanicum.</title>
        <authorList>
            <person name="Mitreva M."/>
        </authorList>
    </citation>
    <scope>NUCLEOTIDE SEQUENCE [LARGE SCALE GENOMIC DNA]</scope>
</reference>
<evidence type="ECO:0000313" key="1">
    <source>
        <dbReference type="EMBL" id="EPB66605.1"/>
    </source>
</evidence>
<protein>
    <recommendedName>
        <fullName evidence="3">Reverse transcriptase domain-containing protein</fullName>
    </recommendedName>
</protein>
<organism evidence="1 2">
    <name type="scientific">Ancylostoma ceylanicum</name>
    <dbReference type="NCBI Taxonomy" id="53326"/>
    <lineage>
        <taxon>Eukaryota</taxon>
        <taxon>Metazoa</taxon>
        <taxon>Ecdysozoa</taxon>
        <taxon>Nematoda</taxon>
        <taxon>Chromadorea</taxon>
        <taxon>Rhabditida</taxon>
        <taxon>Rhabditina</taxon>
        <taxon>Rhabditomorpha</taxon>
        <taxon>Strongyloidea</taxon>
        <taxon>Ancylostomatidae</taxon>
        <taxon>Ancylostomatinae</taxon>
        <taxon>Ancylostoma</taxon>
    </lineage>
</organism>
<evidence type="ECO:0000313" key="2">
    <source>
        <dbReference type="Proteomes" id="UP000054495"/>
    </source>
</evidence>
<dbReference type="EMBL" id="KE126019">
    <property type="protein sequence ID" value="EPB66605.1"/>
    <property type="molecule type" value="Genomic_DNA"/>
</dbReference>
<sequence>MPLCLMSIDLRKAFDTVETEAVLEALINQDQLHDQNLAILRRQHHRRQERGSTRWQERLCRRNIFTATLEDVMQRLEWNNMVVRVDGRLLHHLRFADDVLITPKICQAERMLAGLELNLTKTMFMRNGRVRMPHSRSTERPYTSAPATYT</sequence>
<keyword evidence="2" id="KW-1185">Reference proteome</keyword>
<dbReference type="AlphaFoldDB" id="A0A0D6L5A6"/>
<evidence type="ECO:0008006" key="3">
    <source>
        <dbReference type="Google" id="ProtNLM"/>
    </source>
</evidence>
<gene>
    <name evidence="1" type="ORF">ANCCEY_14303</name>
</gene>